<dbReference type="InterPro" id="IPR050855">
    <property type="entry name" value="NDM-1-like"/>
</dbReference>
<dbReference type="GO" id="GO:0016787">
    <property type="term" value="F:hydrolase activity"/>
    <property type="evidence" value="ECO:0007669"/>
    <property type="project" value="UniProtKB-KW"/>
</dbReference>
<organism evidence="2 3">
    <name type="scientific">Rhodopila globiformis</name>
    <name type="common">Rhodopseudomonas globiformis</name>
    <dbReference type="NCBI Taxonomy" id="1071"/>
    <lineage>
        <taxon>Bacteria</taxon>
        <taxon>Pseudomonadati</taxon>
        <taxon>Pseudomonadota</taxon>
        <taxon>Alphaproteobacteria</taxon>
        <taxon>Acetobacterales</taxon>
        <taxon>Acetobacteraceae</taxon>
        <taxon>Rhodopila</taxon>
    </lineage>
</organism>
<dbReference type="OrthoDB" id="7253658at2"/>
<dbReference type="RefSeq" id="WP_104518497.1">
    <property type="nucleotide sequence ID" value="NZ_NHRY01000080.1"/>
</dbReference>
<dbReference type="InterPro" id="IPR036866">
    <property type="entry name" value="RibonucZ/Hydroxyglut_hydro"/>
</dbReference>
<dbReference type="Gene3D" id="3.60.15.10">
    <property type="entry name" value="Ribonuclease Z/Hydroxyacylglutathione hydrolase-like"/>
    <property type="match status" value="1"/>
</dbReference>
<dbReference type="SUPFAM" id="SSF56281">
    <property type="entry name" value="Metallo-hydrolase/oxidoreductase"/>
    <property type="match status" value="1"/>
</dbReference>
<evidence type="ECO:0000259" key="1">
    <source>
        <dbReference type="SMART" id="SM00849"/>
    </source>
</evidence>
<accession>A0A2S6NJI0</accession>
<keyword evidence="2" id="KW-0378">Hydrolase</keyword>
<dbReference type="PANTHER" id="PTHR42951">
    <property type="entry name" value="METALLO-BETA-LACTAMASE DOMAIN-CONTAINING"/>
    <property type="match status" value="1"/>
</dbReference>
<keyword evidence="3" id="KW-1185">Reference proteome</keyword>
<name>A0A2S6NJI0_RHOGL</name>
<protein>
    <submittedName>
        <fullName evidence="2">MBL fold metallo-hydrolase</fullName>
    </submittedName>
</protein>
<dbReference type="AlphaFoldDB" id="A0A2S6NJI0"/>
<proteinExistence type="predicted"/>
<dbReference type="CDD" id="cd07721">
    <property type="entry name" value="yflN-like_MBL-fold"/>
    <property type="match status" value="1"/>
</dbReference>
<dbReference type="Pfam" id="PF00753">
    <property type="entry name" value="Lactamase_B"/>
    <property type="match status" value="1"/>
</dbReference>
<feature type="domain" description="Metallo-beta-lactamase" evidence="1">
    <location>
        <begin position="36"/>
        <end position="245"/>
    </location>
</feature>
<dbReference type="Proteomes" id="UP000239724">
    <property type="component" value="Unassembled WGS sequence"/>
</dbReference>
<reference evidence="2 3" key="1">
    <citation type="journal article" date="2018" name="Arch. Microbiol.">
        <title>New insights into the metabolic potential of the phototrophic purple bacterium Rhodopila globiformis DSM 161(T) from its draft genome sequence and evidence for a vanadium-dependent nitrogenase.</title>
        <authorList>
            <person name="Imhoff J.F."/>
            <person name="Rahn T."/>
            <person name="Kunzel S."/>
            <person name="Neulinger S.C."/>
        </authorList>
    </citation>
    <scope>NUCLEOTIDE SEQUENCE [LARGE SCALE GENOMIC DNA]</scope>
    <source>
        <strain evidence="2 3">DSM 161</strain>
    </source>
</reference>
<dbReference type="PANTHER" id="PTHR42951:SF17">
    <property type="entry name" value="METALLO-BETA-LACTAMASE DOMAIN-CONTAINING PROTEIN"/>
    <property type="match status" value="1"/>
</dbReference>
<dbReference type="InterPro" id="IPR001279">
    <property type="entry name" value="Metallo-B-lactamas"/>
</dbReference>
<gene>
    <name evidence="2" type="ORF">CCS01_08885</name>
</gene>
<evidence type="ECO:0000313" key="2">
    <source>
        <dbReference type="EMBL" id="PPQ35008.1"/>
    </source>
</evidence>
<dbReference type="EMBL" id="NHRY01000080">
    <property type="protein sequence ID" value="PPQ35008.1"/>
    <property type="molecule type" value="Genomic_DNA"/>
</dbReference>
<comment type="caution">
    <text evidence="2">The sequence shown here is derived from an EMBL/GenBank/DDBJ whole genome shotgun (WGS) entry which is preliminary data.</text>
</comment>
<sequence>MAQQVQVENEALYGFTVPDEAVWALAPDVAYRRLAMVNVVFLGRPGGDWVLVDAGLPGTAGMIARSAAARFGADRPAAAIVLTHGHIDHVGALRTLAEKWNVPVYAHPLEHPYLNGQSAYPKPDPTVGGGAMSLLATLFPRGPLDVGTWLRPLPTDGTLPFLPGWRWIHTPGHSTGHVSLWREEDRLLVAGDAFITTAQESAYAVAVQEPELHGPPMYFTPDWEKAAESVRALAALEPETVVTGHGHGLRGPAMRQSLHTLATEFERVAVPAQGRYVGHPATAEEGSAYPGRS</sequence>
<dbReference type="SMART" id="SM00849">
    <property type="entry name" value="Lactamase_B"/>
    <property type="match status" value="1"/>
</dbReference>
<evidence type="ECO:0000313" key="3">
    <source>
        <dbReference type="Proteomes" id="UP000239724"/>
    </source>
</evidence>